<gene>
    <name evidence="1" type="ordered locus">RHA1_ro08980</name>
</gene>
<name>Q0RXG2_RHOJR</name>
<organism evidence="1 2">
    <name type="scientific">Rhodococcus jostii (strain RHA1)</name>
    <dbReference type="NCBI Taxonomy" id="101510"/>
    <lineage>
        <taxon>Bacteria</taxon>
        <taxon>Bacillati</taxon>
        <taxon>Actinomycetota</taxon>
        <taxon>Actinomycetes</taxon>
        <taxon>Mycobacteriales</taxon>
        <taxon>Nocardiaceae</taxon>
        <taxon>Rhodococcus</taxon>
    </lineage>
</organism>
<dbReference type="HOGENOM" id="CLU_1748226_0_0_11"/>
<evidence type="ECO:0000313" key="2">
    <source>
        <dbReference type="Proteomes" id="UP000008710"/>
    </source>
</evidence>
<dbReference type="Proteomes" id="UP000008710">
    <property type="component" value="Plasmid pRHL1"/>
</dbReference>
<protein>
    <submittedName>
        <fullName evidence="1">Uncharacterized protein</fullName>
    </submittedName>
</protein>
<evidence type="ECO:0000313" key="1">
    <source>
        <dbReference type="EMBL" id="ABH00024.1"/>
    </source>
</evidence>
<accession>Q0RXG2</accession>
<keyword evidence="1" id="KW-0614">Plasmid</keyword>
<reference evidence="2" key="1">
    <citation type="journal article" date="2006" name="Proc. Natl. Acad. Sci. U.S.A.">
        <title>The complete genome of Rhodococcus sp. RHA1 provides insights into a catabolic powerhouse.</title>
        <authorList>
            <person name="McLeod M.P."/>
            <person name="Warren R.L."/>
            <person name="Hsiao W.W.L."/>
            <person name="Araki N."/>
            <person name="Myhre M."/>
            <person name="Fernandes C."/>
            <person name="Miyazawa D."/>
            <person name="Wong W."/>
            <person name="Lillquist A.L."/>
            <person name="Wang D."/>
            <person name="Dosanjh M."/>
            <person name="Hara H."/>
            <person name="Petrescu A."/>
            <person name="Morin R.D."/>
            <person name="Yang G."/>
            <person name="Stott J.M."/>
            <person name="Schein J.E."/>
            <person name="Shin H."/>
            <person name="Smailus D."/>
            <person name="Siddiqui A.S."/>
            <person name="Marra M.A."/>
            <person name="Jones S.J.M."/>
            <person name="Holt R."/>
            <person name="Brinkman F.S.L."/>
            <person name="Miyauchi K."/>
            <person name="Fukuda M."/>
            <person name="Davies J.E."/>
            <person name="Mohn W.W."/>
            <person name="Eltis L.D."/>
        </authorList>
    </citation>
    <scope>NUCLEOTIDE SEQUENCE [LARGE SCALE GENOMIC DNA]</scope>
    <source>
        <strain evidence="2">RHA1</strain>
    </source>
</reference>
<proteinExistence type="predicted"/>
<dbReference type="KEGG" id="rha:RHA1_ro08980"/>
<geneLocation type="plasmid" evidence="1 2">
    <name>pRHL1</name>
</geneLocation>
<sequence>MTRQHCPGTSFQGIHSQHGVDGRFVTSAPCIPMSHQRQQWLHCRRRWRTSSRRSIRTWCRSLWPAYTATSIRNDERNAPVRHVPRSQADPDLESLREQVNSDIDAGVSTERVADLVVQGMAERKTHIFQSPEWVDYWQDRVDRVKRQLD</sequence>
<dbReference type="AlphaFoldDB" id="Q0RXG2"/>
<dbReference type="EMBL" id="CP000432">
    <property type="protein sequence ID" value="ABH00024.1"/>
    <property type="molecule type" value="Genomic_DNA"/>
</dbReference>